<sequence>MASDDAKIRMDGDTTPARAALQQVVAELRKMEGTMARMANNSQKQSKGVAKDLGGIQKAGVAAVKGLTGFIGVTSGMAAAHRAAALFRSELEAIKRTDMNAADQEVSLGRELKRFKLFSGANGLDFEGLRERAIAASGSTLSPADIVSASRETVSAGFRGGDQKKLRAEVPIKLAEWFGDSMSTDEFKALSAALGTLTDKIDGFDLGQGAALSLSALMAAPGGDPAAFSENILRGLVPILVNQFGFTFERALEVAVAAQNTTQDAEGARIRTNLPKQFAQVREAGLVFGEELSGDQLLDFPKGDSKNAQKIRFQLLRSADKRGVELANRLKEANAVGDDVTAKAIIEESAGIASVLLKMFDKENFNQLKPKVAGKSTEKFLGLDFMQSTFVVQDKKGFTATLAEVASQLNGGPTAVADLQETIRQNNSSGITAVSTLQNEADRTIAVFKGEDRVGALRQTAIQGLQGIKESGRIGTETGRGIDETIDRIGLAGASEDDVLDYFNDRIDKIIRGITTEKGYVPTIGRGGFSRGGGNIGLRTKESLTPSEQREVDQLRNLKGRVGDVRDAIKEEDNQRVVEAIDRQTEVMKAMMGNRPPKYSSAVGAMPVASQTSAE</sequence>
<evidence type="ECO:0008006" key="4">
    <source>
        <dbReference type="Google" id="ProtNLM"/>
    </source>
</evidence>
<dbReference type="EMBL" id="CP036318">
    <property type="protein sequence ID" value="QDV56402.1"/>
    <property type="molecule type" value="Genomic_DNA"/>
</dbReference>
<dbReference type="Proteomes" id="UP000316770">
    <property type="component" value="Chromosome"/>
</dbReference>
<name>A0A518ITJ4_9BACT</name>
<protein>
    <recommendedName>
        <fullName evidence="4">Phage-related minor tail protein</fullName>
    </recommendedName>
</protein>
<accession>A0A518ITJ4</accession>
<evidence type="ECO:0000313" key="2">
    <source>
        <dbReference type="EMBL" id="QDV56402.1"/>
    </source>
</evidence>
<reference evidence="2 3" key="1">
    <citation type="submission" date="2019-02" db="EMBL/GenBank/DDBJ databases">
        <title>Deep-cultivation of Planctomycetes and their phenomic and genomic characterization uncovers novel biology.</title>
        <authorList>
            <person name="Wiegand S."/>
            <person name="Jogler M."/>
            <person name="Boedeker C."/>
            <person name="Pinto D."/>
            <person name="Vollmers J."/>
            <person name="Rivas-Marin E."/>
            <person name="Kohn T."/>
            <person name="Peeters S.H."/>
            <person name="Heuer A."/>
            <person name="Rast P."/>
            <person name="Oberbeckmann S."/>
            <person name="Bunk B."/>
            <person name="Jeske O."/>
            <person name="Meyerdierks A."/>
            <person name="Storesund J.E."/>
            <person name="Kallscheuer N."/>
            <person name="Luecker S."/>
            <person name="Lage O.M."/>
            <person name="Pohl T."/>
            <person name="Merkel B.J."/>
            <person name="Hornburger P."/>
            <person name="Mueller R.-W."/>
            <person name="Bruemmer F."/>
            <person name="Labrenz M."/>
            <person name="Spormann A.M."/>
            <person name="Op den Camp H."/>
            <person name="Overmann J."/>
            <person name="Amann R."/>
            <person name="Jetten M.S.M."/>
            <person name="Mascher T."/>
            <person name="Medema M.H."/>
            <person name="Devos D.P."/>
            <person name="Kaster A.-K."/>
            <person name="Ovreas L."/>
            <person name="Rohde M."/>
            <person name="Galperin M.Y."/>
            <person name="Jogler C."/>
        </authorList>
    </citation>
    <scope>NUCLEOTIDE SEQUENCE [LARGE SCALE GENOMIC DNA]</scope>
    <source>
        <strain evidence="2 3">Mal33</strain>
    </source>
</reference>
<proteinExistence type="predicted"/>
<keyword evidence="3" id="KW-1185">Reference proteome</keyword>
<gene>
    <name evidence="2" type="ORF">Mal33_23920</name>
</gene>
<evidence type="ECO:0000313" key="3">
    <source>
        <dbReference type="Proteomes" id="UP000316770"/>
    </source>
</evidence>
<dbReference type="AlphaFoldDB" id="A0A518ITJ4"/>
<dbReference type="RefSeq" id="WP_145284797.1">
    <property type="nucleotide sequence ID" value="NZ_CP036318.1"/>
</dbReference>
<organism evidence="2 3">
    <name type="scientific">Rosistilla oblonga</name>
    <dbReference type="NCBI Taxonomy" id="2527990"/>
    <lineage>
        <taxon>Bacteria</taxon>
        <taxon>Pseudomonadati</taxon>
        <taxon>Planctomycetota</taxon>
        <taxon>Planctomycetia</taxon>
        <taxon>Pirellulales</taxon>
        <taxon>Pirellulaceae</taxon>
        <taxon>Rosistilla</taxon>
    </lineage>
</organism>
<feature type="region of interest" description="Disordered" evidence="1">
    <location>
        <begin position="594"/>
        <end position="615"/>
    </location>
</feature>
<evidence type="ECO:0000256" key="1">
    <source>
        <dbReference type="SAM" id="MobiDB-lite"/>
    </source>
</evidence>